<gene>
    <name evidence="4" type="primary">LOC106472606</name>
</gene>
<reference evidence="4" key="1">
    <citation type="submission" date="2025-08" db="UniProtKB">
        <authorList>
            <consortium name="RefSeq"/>
        </authorList>
    </citation>
    <scope>IDENTIFICATION</scope>
    <source>
        <tissue evidence="4">Muscle</tissue>
    </source>
</reference>
<dbReference type="GeneID" id="106472606"/>
<accession>A0ABM1BU60</accession>
<dbReference type="InterPro" id="IPR009060">
    <property type="entry name" value="UBA-like_sf"/>
</dbReference>
<feature type="region of interest" description="Disordered" evidence="1">
    <location>
        <begin position="536"/>
        <end position="646"/>
    </location>
</feature>
<dbReference type="SMART" id="SM00546">
    <property type="entry name" value="CUE"/>
    <property type="match status" value="1"/>
</dbReference>
<dbReference type="InterPro" id="IPR052586">
    <property type="entry name" value="ASCC2"/>
</dbReference>
<sequence length="646" mass="75845">MVTIEDDLHHLLKMSHHRFWSQVVFDETLRNCLGSYLAYAPRYYDLDDFMVTEEMKQAFQRVHRLVFMVYLRMSTYKETKSAHITPKEFGTIIYDHYLFDIPKLMDLAVLYSPGNQALLHKMVENIFTTQRSYENDLSEAVPTILEVISYVDEVNASFKRCELKLKYILDRLASFYERVFCPLQEELIVRVKIEESTNLVKEVRKRIFLAKSCVIKMFRNILVYSCIQPIIESSSNKQSEEVPFLEDLLQVLSTCLSEKRFICDYQEMFPFEDDLDMLSQTNFSLDSTRTEYILNSIYASYELIGQSSERKEISLNVPPAGNKDHNFIEVQDNDTACLENGLQYLEEACGGPNVEGIELESLITQVLDLLPGLGPGFVEECLKYYNFEVELVINSLLEDSLPESLASLDRNMERKKEQPKRPAVLANRKCIYDNDEFDIYSHDTVDTSRIHKGKRESKHNNLRALMDEKEEIESLRKFYQKYDNVVEEENWDPTLYDDEYDDTYDSTAVGPDAPVTADELTLRRPFTIPRVLEDPEEKKKQVKRFEGFQTLSDEEEEKENEELVKQKDEFVSDPAEQRAKAQQRWQERHQHRPPQNRSYRGKPRGQGQEDQTVRNRNFKDRHKDRLANHNRRAQSDRKKGRGMIPI</sequence>
<proteinExistence type="predicted"/>
<feature type="compositionally biased region" description="Basic residues" evidence="1">
    <location>
        <begin position="589"/>
        <end position="603"/>
    </location>
</feature>
<protein>
    <submittedName>
        <fullName evidence="4">Activating signal cointegrator 1 complex subunit 2-like</fullName>
    </submittedName>
</protein>
<feature type="compositionally biased region" description="Basic and acidic residues" evidence="1">
    <location>
        <begin position="611"/>
        <end position="637"/>
    </location>
</feature>
<dbReference type="CDD" id="cd14364">
    <property type="entry name" value="CUE_ASCC2"/>
    <property type="match status" value="1"/>
</dbReference>
<dbReference type="RefSeq" id="XP_013788713.1">
    <property type="nucleotide sequence ID" value="XM_013933259.2"/>
</dbReference>
<evidence type="ECO:0000313" key="4">
    <source>
        <dbReference type="RefSeq" id="XP_013788713.1"/>
    </source>
</evidence>
<evidence type="ECO:0000259" key="2">
    <source>
        <dbReference type="PROSITE" id="PS51140"/>
    </source>
</evidence>
<dbReference type="Gene3D" id="1.10.8.10">
    <property type="entry name" value="DNA helicase RuvA subunit, C-terminal domain"/>
    <property type="match status" value="1"/>
</dbReference>
<dbReference type="PANTHER" id="PTHR21494">
    <property type="entry name" value="ACTIVATING SIGNAL COINTEGRATOR 1 COMPLEX SUBUNIT 2 ASC-1 COMPLEX SUBUNIT P100"/>
    <property type="match status" value="1"/>
</dbReference>
<dbReference type="Proteomes" id="UP000694941">
    <property type="component" value="Unplaced"/>
</dbReference>
<organism evidence="3 4">
    <name type="scientific">Limulus polyphemus</name>
    <name type="common">Atlantic horseshoe crab</name>
    <dbReference type="NCBI Taxonomy" id="6850"/>
    <lineage>
        <taxon>Eukaryota</taxon>
        <taxon>Metazoa</taxon>
        <taxon>Ecdysozoa</taxon>
        <taxon>Arthropoda</taxon>
        <taxon>Chelicerata</taxon>
        <taxon>Merostomata</taxon>
        <taxon>Xiphosura</taxon>
        <taxon>Limulidae</taxon>
        <taxon>Limulus</taxon>
    </lineage>
</organism>
<evidence type="ECO:0000313" key="3">
    <source>
        <dbReference type="Proteomes" id="UP000694941"/>
    </source>
</evidence>
<dbReference type="InterPro" id="IPR041800">
    <property type="entry name" value="ASCC2_CUE"/>
</dbReference>
<dbReference type="SUPFAM" id="SSF46934">
    <property type="entry name" value="UBA-like"/>
    <property type="match status" value="1"/>
</dbReference>
<feature type="domain" description="CUE" evidence="2">
    <location>
        <begin position="358"/>
        <end position="401"/>
    </location>
</feature>
<evidence type="ECO:0000256" key="1">
    <source>
        <dbReference type="SAM" id="MobiDB-lite"/>
    </source>
</evidence>
<keyword evidence="3" id="KW-1185">Reference proteome</keyword>
<feature type="compositionally biased region" description="Basic and acidic residues" evidence="1">
    <location>
        <begin position="561"/>
        <end position="579"/>
    </location>
</feature>
<feature type="compositionally biased region" description="Basic and acidic residues" evidence="1">
    <location>
        <begin position="536"/>
        <end position="546"/>
    </location>
</feature>
<dbReference type="Pfam" id="PF02845">
    <property type="entry name" value="CUE"/>
    <property type="match status" value="1"/>
</dbReference>
<dbReference type="InterPro" id="IPR003892">
    <property type="entry name" value="CUE"/>
</dbReference>
<name>A0ABM1BU60_LIMPO</name>
<dbReference type="PANTHER" id="PTHR21494:SF0">
    <property type="entry name" value="ACTIVATING SIGNAL COINTEGRATOR 1 COMPLEX SUBUNIT 2"/>
    <property type="match status" value="1"/>
</dbReference>
<dbReference type="PROSITE" id="PS51140">
    <property type="entry name" value="CUE"/>
    <property type="match status" value="1"/>
</dbReference>